<gene>
    <name evidence="6" type="ORF">M8C21_003174</name>
</gene>
<organism evidence="6 7">
    <name type="scientific">Ambrosia artemisiifolia</name>
    <name type="common">Common ragweed</name>
    <dbReference type="NCBI Taxonomy" id="4212"/>
    <lineage>
        <taxon>Eukaryota</taxon>
        <taxon>Viridiplantae</taxon>
        <taxon>Streptophyta</taxon>
        <taxon>Embryophyta</taxon>
        <taxon>Tracheophyta</taxon>
        <taxon>Spermatophyta</taxon>
        <taxon>Magnoliopsida</taxon>
        <taxon>eudicotyledons</taxon>
        <taxon>Gunneridae</taxon>
        <taxon>Pentapetalae</taxon>
        <taxon>asterids</taxon>
        <taxon>campanulids</taxon>
        <taxon>Asterales</taxon>
        <taxon>Asteraceae</taxon>
        <taxon>Asteroideae</taxon>
        <taxon>Heliantheae alliance</taxon>
        <taxon>Heliantheae</taxon>
        <taxon>Ambrosia</taxon>
    </lineage>
</organism>
<evidence type="ECO:0000256" key="2">
    <source>
        <dbReference type="ARBA" id="ARBA00022679"/>
    </source>
</evidence>
<comment type="caution">
    <text evidence="6">The sequence shown here is derived from an EMBL/GenBank/DDBJ whole genome shotgun (WGS) entry which is preliminary data.</text>
</comment>
<dbReference type="SUPFAM" id="SSF52540">
    <property type="entry name" value="P-loop containing nucleoside triphosphate hydrolases"/>
    <property type="match status" value="1"/>
</dbReference>
<evidence type="ECO:0000256" key="3">
    <source>
        <dbReference type="RuleBase" id="RU361155"/>
    </source>
</evidence>
<dbReference type="EMBL" id="JAMZMK010005839">
    <property type="protein sequence ID" value="KAI7751705.1"/>
    <property type="molecule type" value="Genomic_DNA"/>
</dbReference>
<evidence type="ECO:0000256" key="1">
    <source>
        <dbReference type="ARBA" id="ARBA00005771"/>
    </source>
</evidence>
<evidence type="ECO:0000313" key="7">
    <source>
        <dbReference type="Proteomes" id="UP001206925"/>
    </source>
</evidence>
<feature type="region of interest" description="Disordered" evidence="4">
    <location>
        <begin position="13"/>
        <end position="41"/>
    </location>
</feature>
<dbReference type="AlphaFoldDB" id="A0AAD5GQU0"/>
<dbReference type="GO" id="GO:0008146">
    <property type="term" value="F:sulfotransferase activity"/>
    <property type="evidence" value="ECO:0007669"/>
    <property type="project" value="InterPro"/>
</dbReference>
<evidence type="ECO:0000313" key="6">
    <source>
        <dbReference type="EMBL" id="KAI7751705.1"/>
    </source>
</evidence>
<dbReference type="InterPro" id="IPR000863">
    <property type="entry name" value="Sulfotransferase_dom"/>
</dbReference>
<dbReference type="InterPro" id="IPR027417">
    <property type="entry name" value="P-loop_NTPase"/>
</dbReference>
<evidence type="ECO:0000256" key="4">
    <source>
        <dbReference type="SAM" id="MobiDB-lite"/>
    </source>
</evidence>
<feature type="non-terminal residue" evidence="6">
    <location>
        <position position="1"/>
    </location>
</feature>
<dbReference type="PANTHER" id="PTHR11783">
    <property type="entry name" value="SULFOTRANSFERASE SULT"/>
    <property type="match status" value="1"/>
</dbReference>
<comment type="similarity">
    <text evidence="1 3">Belongs to the sulfotransferase 1 family.</text>
</comment>
<sequence>IDILHCLMSLKQTHHPHKTSKHPKAPWKASSKDSPNTHAADPKLHEGAILAQQLFKAQPSDIFICSCPKTGTTWLKALAFTITTPSLTTLPHDCLPFLEKNHHQVHDNVPPVGTHLPYAALPESIRDSDCKIVYIYRNVKDVIVSYYHYLREIVKLLMVDAPFEEAFDEFYDRISYHGPYWDHILGDWKASMERPEKIVFLKYKDLRKNPTSNSKMLADFMGFENLSNLEVNRSGTHYLVDNSNIDNSIYFRKCEDGDWKNYFTDEMKEKIDKLVEL</sequence>
<feature type="non-terminal residue" evidence="6">
    <location>
        <position position="277"/>
    </location>
</feature>
<dbReference type="EC" id="2.8.2.-" evidence="3"/>
<protein>
    <recommendedName>
        <fullName evidence="3">Sulfotransferase</fullName>
        <ecNumber evidence="3">2.8.2.-</ecNumber>
    </recommendedName>
</protein>
<keyword evidence="2 3" id="KW-0808">Transferase</keyword>
<dbReference type="Gene3D" id="3.40.50.300">
    <property type="entry name" value="P-loop containing nucleotide triphosphate hydrolases"/>
    <property type="match status" value="1"/>
</dbReference>
<accession>A0AAD5GQU0</accession>
<keyword evidence="7" id="KW-1185">Reference proteome</keyword>
<name>A0AAD5GQU0_AMBAR</name>
<proteinExistence type="inferred from homology"/>
<reference evidence="6" key="1">
    <citation type="submission" date="2022-06" db="EMBL/GenBank/DDBJ databases">
        <title>Uncovering the hologenomic basis of an extraordinary plant invasion.</title>
        <authorList>
            <person name="Bieker V.C."/>
            <person name="Martin M.D."/>
            <person name="Gilbert T."/>
            <person name="Hodgins K."/>
            <person name="Battlay P."/>
            <person name="Petersen B."/>
            <person name="Wilson J."/>
        </authorList>
    </citation>
    <scope>NUCLEOTIDE SEQUENCE</scope>
    <source>
        <strain evidence="6">AA19_3_7</strain>
        <tissue evidence="6">Leaf</tissue>
    </source>
</reference>
<feature type="compositionally biased region" description="Basic residues" evidence="4">
    <location>
        <begin position="13"/>
        <end position="25"/>
    </location>
</feature>
<feature type="domain" description="Sulfotransferase" evidence="5">
    <location>
        <begin position="59"/>
        <end position="275"/>
    </location>
</feature>
<dbReference type="Pfam" id="PF00685">
    <property type="entry name" value="Sulfotransfer_1"/>
    <property type="match status" value="1"/>
</dbReference>
<evidence type="ECO:0000259" key="5">
    <source>
        <dbReference type="Pfam" id="PF00685"/>
    </source>
</evidence>
<dbReference type="Proteomes" id="UP001206925">
    <property type="component" value="Unassembled WGS sequence"/>
</dbReference>